<name>A0A4Y7TQJ8_COPMI</name>
<dbReference type="STRING" id="71717.A0A4Y7TQJ8"/>
<dbReference type="InterPro" id="IPR027417">
    <property type="entry name" value="P-loop_NTPase"/>
</dbReference>
<feature type="compositionally biased region" description="Acidic residues" evidence="7">
    <location>
        <begin position="482"/>
        <end position="496"/>
    </location>
</feature>
<evidence type="ECO:0000256" key="1">
    <source>
        <dbReference type="ARBA" id="ARBA00004123"/>
    </source>
</evidence>
<dbReference type="GO" id="GO:0061982">
    <property type="term" value="P:meiosis I cell cycle process"/>
    <property type="evidence" value="ECO:0007669"/>
    <property type="project" value="UniProtKB-ARBA"/>
</dbReference>
<comment type="caution">
    <text evidence="9">The sequence shown here is derived from an EMBL/GenBank/DDBJ whole genome shotgun (WGS) entry which is preliminary data.</text>
</comment>
<dbReference type="OrthoDB" id="1861185at2759"/>
<sequence>GNINTFSDLLIIPLPDFAKRCKISVPDAKAIYDKLLRECSLTELTSLSHVEGELDEIFTTGDGVLDQALGGGVRTGMVWELCGESSAGKTQFALQLSLSVQLPPKLGGISGSTCYLTTSAKLATGRLKQLSEYHPSFSASHSQGILGLQNVHTLSTSTVPILENILGNILPNFIQSKAHTQNPVKLVVIDALTELFHSSEKTTKSTIFTRSKDLNRIASSLHNIASTCNVAILVLNEVIDRFDRSEHQVFRPNPTPLKTPSDLVYSDKSRWFNTCNSIHGEDRKEASLGLVWANQLNVRIMLTRTGRRRYLDELDPSAAEQKRAKFSSPTQMAQAVISSDDAEQQATLVRRLSVIFSSVSPTISLDYVVMTEGVRVLADDVLLEELKGQFCTFSGDEAGPGPADTRTTGTGHLSTPPTQALQQPSESQAPPKATEDEDEWDRYWEAEEDISQHFDDFDALEMGLTQAPAVLQGREGDVGQVNEDEEVPTSQPDEEL</sequence>
<feature type="region of interest" description="Disordered" evidence="7">
    <location>
        <begin position="392"/>
        <end position="448"/>
    </location>
</feature>
<dbReference type="PROSITE" id="PS50162">
    <property type="entry name" value="RECA_2"/>
    <property type="match status" value="1"/>
</dbReference>
<evidence type="ECO:0000313" key="10">
    <source>
        <dbReference type="Proteomes" id="UP000298030"/>
    </source>
</evidence>
<evidence type="ECO:0000256" key="4">
    <source>
        <dbReference type="ARBA" id="ARBA00022840"/>
    </source>
</evidence>
<reference evidence="9 10" key="1">
    <citation type="journal article" date="2019" name="Nat. Ecol. Evol.">
        <title>Megaphylogeny resolves global patterns of mushroom evolution.</title>
        <authorList>
            <person name="Varga T."/>
            <person name="Krizsan K."/>
            <person name="Foldi C."/>
            <person name="Dima B."/>
            <person name="Sanchez-Garcia M."/>
            <person name="Sanchez-Ramirez S."/>
            <person name="Szollosi G.J."/>
            <person name="Szarkandi J.G."/>
            <person name="Papp V."/>
            <person name="Albert L."/>
            <person name="Andreopoulos W."/>
            <person name="Angelini C."/>
            <person name="Antonin V."/>
            <person name="Barry K.W."/>
            <person name="Bougher N.L."/>
            <person name="Buchanan P."/>
            <person name="Buyck B."/>
            <person name="Bense V."/>
            <person name="Catcheside P."/>
            <person name="Chovatia M."/>
            <person name="Cooper J."/>
            <person name="Damon W."/>
            <person name="Desjardin D."/>
            <person name="Finy P."/>
            <person name="Geml J."/>
            <person name="Haridas S."/>
            <person name="Hughes K."/>
            <person name="Justo A."/>
            <person name="Karasinski D."/>
            <person name="Kautmanova I."/>
            <person name="Kiss B."/>
            <person name="Kocsube S."/>
            <person name="Kotiranta H."/>
            <person name="LaButti K.M."/>
            <person name="Lechner B.E."/>
            <person name="Liimatainen K."/>
            <person name="Lipzen A."/>
            <person name="Lukacs Z."/>
            <person name="Mihaltcheva S."/>
            <person name="Morgado L.N."/>
            <person name="Niskanen T."/>
            <person name="Noordeloos M.E."/>
            <person name="Ohm R.A."/>
            <person name="Ortiz-Santana B."/>
            <person name="Ovrebo C."/>
            <person name="Racz N."/>
            <person name="Riley R."/>
            <person name="Savchenko A."/>
            <person name="Shiryaev A."/>
            <person name="Soop K."/>
            <person name="Spirin V."/>
            <person name="Szebenyi C."/>
            <person name="Tomsovsky M."/>
            <person name="Tulloss R.E."/>
            <person name="Uehling J."/>
            <person name="Grigoriev I.V."/>
            <person name="Vagvolgyi C."/>
            <person name="Papp T."/>
            <person name="Martin F.M."/>
            <person name="Miettinen O."/>
            <person name="Hibbett D.S."/>
            <person name="Nagy L.G."/>
        </authorList>
    </citation>
    <scope>NUCLEOTIDE SEQUENCE [LARGE SCALE GENOMIC DNA]</scope>
    <source>
        <strain evidence="9 10">FP101781</strain>
    </source>
</reference>
<feature type="non-terminal residue" evidence="9">
    <location>
        <position position="1"/>
    </location>
</feature>
<keyword evidence="4" id="KW-0067">ATP-binding</keyword>
<evidence type="ECO:0000313" key="9">
    <source>
        <dbReference type="EMBL" id="TEB36457.1"/>
    </source>
</evidence>
<dbReference type="GO" id="GO:0000400">
    <property type="term" value="F:four-way junction DNA binding"/>
    <property type="evidence" value="ECO:0007669"/>
    <property type="project" value="TreeGrafter"/>
</dbReference>
<evidence type="ECO:0000259" key="8">
    <source>
        <dbReference type="PROSITE" id="PS50162"/>
    </source>
</evidence>
<evidence type="ECO:0000256" key="3">
    <source>
        <dbReference type="ARBA" id="ARBA00022763"/>
    </source>
</evidence>
<dbReference type="Proteomes" id="UP000298030">
    <property type="component" value="Unassembled WGS sequence"/>
</dbReference>
<dbReference type="Pfam" id="PF08423">
    <property type="entry name" value="Rad51"/>
    <property type="match status" value="1"/>
</dbReference>
<dbReference type="GO" id="GO:0045003">
    <property type="term" value="P:double-strand break repair via synthesis-dependent strand annealing"/>
    <property type="evidence" value="ECO:0007669"/>
    <property type="project" value="TreeGrafter"/>
</dbReference>
<evidence type="ECO:0000256" key="2">
    <source>
        <dbReference type="ARBA" id="ARBA00022741"/>
    </source>
</evidence>
<dbReference type="GO" id="GO:0005657">
    <property type="term" value="C:replication fork"/>
    <property type="evidence" value="ECO:0007669"/>
    <property type="project" value="TreeGrafter"/>
</dbReference>
<evidence type="ECO:0000256" key="6">
    <source>
        <dbReference type="ARBA" id="ARBA00023242"/>
    </source>
</evidence>
<evidence type="ECO:0000256" key="5">
    <source>
        <dbReference type="ARBA" id="ARBA00023204"/>
    </source>
</evidence>
<feature type="region of interest" description="Disordered" evidence="7">
    <location>
        <begin position="465"/>
        <end position="496"/>
    </location>
</feature>
<dbReference type="InterPro" id="IPR047348">
    <property type="entry name" value="XRCC3-like_C"/>
</dbReference>
<dbReference type="AlphaFoldDB" id="A0A4Y7TQJ8"/>
<gene>
    <name evidence="9" type="ORF">FA13DRAFT_1623658</name>
</gene>
<dbReference type="Gene3D" id="3.40.50.300">
    <property type="entry name" value="P-loop containing nucleotide triphosphate hydrolases"/>
    <property type="match status" value="1"/>
</dbReference>
<keyword evidence="2" id="KW-0547">Nucleotide-binding</keyword>
<accession>A0A4Y7TQJ8</accession>
<evidence type="ECO:0000256" key="7">
    <source>
        <dbReference type="SAM" id="MobiDB-lite"/>
    </source>
</evidence>
<comment type="subcellular location">
    <subcellularLocation>
        <location evidence="1">Nucleus</location>
    </subcellularLocation>
</comment>
<dbReference type="GO" id="GO:0033065">
    <property type="term" value="C:Rad51C-XRCC3 complex"/>
    <property type="evidence" value="ECO:0007669"/>
    <property type="project" value="TreeGrafter"/>
</dbReference>
<protein>
    <recommendedName>
        <fullName evidence="8">RecA family profile 1 domain-containing protein</fullName>
    </recommendedName>
</protein>
<keyword evidence="6" id="KW-0539">Nucleus</keyword>
<dbReference type="GO" id="GO:0090656">
    <property type="term" value="P:t-circle formation"/>
    <property type="evidence" value="ECO:0007669"/>
    <property type="project" value="TreeGrafter"/>
</dbReference>
<dbReference type="GO" id="GO:0071140">
    <property type="term" value="P:resolution of mitotic recombination intermediates"/>
    <property type="evidence" value="ECO:0007669"/>
    <property type="project" value="TreeGrafter"/>
</dbReference>
<feature type="domain" description="RecA family profile 1" evidence="8">
    <location>
        <begin position="54"/>
        <end position="238"/>
    </location>
</feature>
<dbReference type="CDD" id="cd19491">
    <property type="entry name" value="XRCC3"/>
    <property type="match status" value="1"/>
</dbReference>
<dbReference type="GO" id="GO:0140664">
    <property type="term" value="F:ATP-dependent DNA damage sensor activity"/>
    <property type="evidence" value="ECO:0007669"/>
    <property type="project" value="InterPro"/>
</dbReference>
<dbReference type="PANTHER" id="PTHR46487:SF1">
    <property type="entry name" value="DNA REPAIR PROTEIN XRCC3"/>
    <property type="match status" value="1"/>
</dbReference>
<keyword evidence="3" id="KW-0227">DNA damage</keyword>
<dbReference type="EMBL" id="QPFP01000006">
    <property type="protein sequence ID" value="TEB36457.1"/>
    <property type="molecule type" value="Genomic_DNA"/>
</dbReference>
<organism evidence="9 10">
    <name type="scientific">Coprinellus micaceus</name>
    <name type="common">Glistening ink-cap mushroom</name>
    <name type="synonym">Coprinus micaceus</name>
    <dbReference type="NCBI Taxonomy" id="71717"/>
    <lineage>
        <taxon>Eukaryota</taxon>
        <taxon>Fungi</taxon>
        <taxon>Dikarya</taxon>
        <taxon>Basidiomycota</taxon>
        <taxon>Agaricomycotina</taxon>
        <taxon>Agaricomycetes</taxon>
        <taxon>Agaricomycetidae</taxon>
        <taxon>Agaricales</taxon>
        <taxon>Agaricineae</taxon>
        <taxon>Psathyrellaceae</taxon>
        <taxon>Coprinellus</taxon>
    </lineage>
</organism>
<dbReference type="GO" id="GO:0005524">
    <property type="term" value="F:ATP binding"/>
    <property type="evidence" value="ECO:0007669"/>
    <property type="project" value="UniProtKB-KW"/>
</dbReference>
<keyword evidence="10" id="KW-1185">Reference proteome</keyword>
<proteinExistence type="predicted"/>
<keyword evidence="5" id="KW-0234">DNA repair</keyword>
<feature type="compositionally biased region" description="Polar residues" evidence="7">
    <location>
        <begin position="405"/>
        <end position="428"/>
    </location>
</feature>
<dbReference type="PANTHER" id="PTHR46487">
    <property type="entry name" value="DNA REPAIR PROTEIN XRCC3"/>
    <property type="match status" value="1"/>
</dbReference>
<dbReference type="InterPro" id="IPR013632">
    <property type="entry name" value="Rad51_C"/>
</dbReference>
<dbReference type="SUPFAM" id="SSF52540">
    <property type="entry name" value="P-loop containing nucleoside triphosphate hydrolases"/>
    <property type="match status" value="1"/>
</dbReference>
<dbReference type="InterPro" id="IPR020588">
    <property type="entry name" value="RecA_ATP-bd"/>
</dbReference>
<dbReference type="GO" id="GO:0000722">
    <property type="term" value="P:telomere maintenance via recombination"/>
    <property type="evidence" value="ECO:0007669"/>
    <property type="project" value="TreeGrafter"/>
</dbReference>